<accession>A0A327VQ53</accession>
<comment type="caution">
    <text evidence="8">The sequence shown here is derived from an EMBL/GenBank/DDBJ whole genome shotgun (WGS) entry which is preliminary data.</text>
</comment>
<dbReference type="Proteomes" id="UP000249819">
    <property type="component" value="Unassembled WGS sequence"/>
</dbReference>
<dbReference type="Gene3D" id="1.25.40.390">
    <property type="match status" value="1"/>
</dbReference>
<dbReference type="RefSeq" id="WP_111594651.1">
    <property type="nucleotide sequence ID" value="NZ_QLMA01000009.1"/>
</dbReference>
<keyword evidence="4" id="KW-0472">Membrane</keyword>
<dbReference type="Pfam" id="PF07980">
    <property type="entry name" value="SusD_RagB"/>
    <property type="match status" value="1"/>
</dbReference>
<comment type="similarity">
    <text evidence="2">Belongs to the SusD family.</text>
</comment>
<reference evidence="8 9" key="1">
    <citation type="submission" date="2018-06" db="EMBL/GenBank/DDBJ databases">
        <title>Genomic Encyclopedia of Archaeal and Bacterial Type Strains, Phase II (KMG-II): from individual species to whole genera.</title>
        <authorList>
            <person name="Goeker M."/>
        </authorList>
    </citation>
    <scope>NUCLEOTIDE SEQUENCE [LARGE SCALE GENOMIC DNA]</scope>
    <source>
        <strain evidence="8 9">DSM 29821</strain>
    </source>
</reference>
<proteinExistence type="inferred from homology"/>
<evidence type="ECO:0000256" key="5">
    <source>
        <dbReference type="ARBA" id="ARBA00023237"/>
    </source>
</evidence>
<dbReference type="InterPro" id="IPR033985">
    <property type="entry name" value="SusD-like_N"/>
</dbReference>
<evidence type="ECO:0000259" key="7">
    <source>
        <dbReference type="Pfam" id="PF14322"/>
    </source>
</evidence>
<keyword evidence="3" id="KW-0732">Signal</keyword>
<evidence type="ECO:0000256" key="2">
    <source>
        <dbReference type="ARBA" id="ARBA00006275"/>
    </source>
</evidence>
<comment type="subcellular location">
    <subcellularLocation>
        <location evidence="1">Cell outer membrane</location>
    </subcellularLocation>
</comment>
<dbReference type="InterPro" id="IPR012944">
    <property type="entry name" value="SusD_RagB_dom"/>
</dbReference>
<evidence type="ECO:0000256" key="4">
    <source>
        <dbReference type="ARBA" id="ARBA00023136"/>
    </source>
</evidence>
<evidence type="ECO:0000313" key="9">
    <source>
        <dbReference type="Proteomes" id="UP000249819"/>
    </source>
</evidence>
<dbReference type="SUPFAM" id="SSF48452">
    <property type="entry name" value="TPR-like"/>
    <property type="match status" value="1"/>
</dbReference>
<keyword evidence="5" id="KW-0998">Cell outer membrane</keyword>
<feature type="domain" description="RagB/SusD" evidence="6">
    <location>
        <begin position="359"/>
        <end position="527"/>
    </location>
</feature>
<protein>
    <submittedName>
        <fullName evidence="8">Putative outer membrane starch-binding protein</fullName>
    </submittedName>
</protein>
<dbReference type="AlphaFoldDB" id="A0A327VQ53"/>
<gene>
    <name evidence="8" type="ORF">CLV59_109101</name>
</gene>
<dbReference type="OrthoDB" id="9792139at2"/>
<keyword evidence="9" id="KW-1185">Reference proteome</keyword>
<evidence type="ECO:0000259" key="6">
    <source>
        <dbReference type="Pfam" id="PF07980"/>
    </source>
</evidence>
<sequence>MRNILGYKYSKNAGRVLAASLIISAGLMSCKKYTELTPKDQLGEGVVFTDSTNVEYALNGVYNSAAIGTYNDGSGRGYPFGAASIEQAEMRGEDMVNLATFYEITYKSTITTTTANNVNMWLNLYAMINQANVFIDGAKAAQKSGVISAAKELQLESEARFLRALGHHELLIQFCRPYADGNGGKPGVPYRDVAINSSSKMADALKVGRGTVAEAYTKMLADLDFAEQNIGNGQVISKASKGAVIALKTRIKLHMGDYAGVITEAAKLGADKPVPLSPIGGYKLVDSVATVFTAADKNSESIFSIANSTLANGGTNGALGPMFGPAALSGRGLVSLSANLYNATWWVGDDLRRFNLTYKSTDKKVYSYKFRDYATRTDWAPIVRYAEVLLNAAEAYARTGNNGQAFILLNVVRNRSLPAASLNRFTVAPADVILAILRERRIEFQGEGRRWPDIHRLALDATYGTGGIPAKVDPLDITATDYQAASGVVLPTKVAAIPYSDYRFLWPFPSTEVNANPTLKAQQNPGYN</sequence>
<dbReference type="GO" id="GO:0009279">
    <property type="term" value="C:cell outer membrane"/>
    <property type="evidence" value="ECO:0007669"/>
    <property type="project" value="UniProtKB-SubCell"/>
</dbReference>
<dbReference type="InterPro" id="IPR011990">
    <property type="entry name" value="TPR-like_helical_dom_sf"/>
</dbReference>
<evidence type="ECO:0000256" key="3">
    <source>
        <dbReference type="ARBA" id="ARBA00022729"/>
    </source>
</evidence>
<evidence type="ECO:0000256" key="1">
    <source>
        <dbReference type="ARBA" id="ARBA00004442"/>
    </source>
</evidence>
<feature type="domain" description="SusD-like N-terminal" evidence="7">
    <location>
        <begin position="105"/>
        <end position="253"/>
    </location>
</feature>
<dbReference type="Pfam" id="PF14322">
    <property type="entry name" value="SusD-like_3"/>
    <property type="match status" value="1"/>
</dbReference>
<organism evidence="8 9">
    <name type="scientific">Chitinophaga dinghuensis</name>
    <dbReference type="NCBI Taxonomy" id="1539050"/>
    <lineage>
        <taxon>Bacteria</taxon>
        <taxon>Pseudomonadati</taxon>
        <taxon>Bacteroidota</taxon>
        <taxon>Chitinophagia</taxon>
        <taxon>Chitinophagales</taxon>
        <taxon>Chitinophagaceae</taxon>
        <taxon>Chitinophaga</taxon>
    </lineage>
</organism>
<dbReference type="EMBL" id="QLMA01000009">
    <property type="protein sequence ID" value="RAJ75487.1"/>
    <property type="molecule type" value="Genomic_DNA"/>
</dbReference>
<dbReference type="CDD" id="cd08977">
    <property type="entry name" value="SusD"/>
    <property type="match status" value="1"/>
</dbReference>
<dbReference type="PROSITE" id="PS51257">
    <property type="entry name" value="PROKAR_LIPOPROTEIN"/>
    <property type="match status" value="1"/>
</dbReference>
<name>A0A327VQ53_9BACT</name>
<evidence type="ECO:0000313" key="8">
    <source>
        <dbReference type="EMBL" id="RAJ75487.1"/>
    </source>
</evidence>